<organism evidence="1 2">
    <name type="scientific">Linnemannia exigua</name>
    <dbReference type="NCBI Taxonomy" id="604196"/>
    <lineage>
        <taxon>Eukaryota</taxon>
        <taxon>Fungi</taxon>
        <taxon>Fungi incertae sedis</taxon>
        <taxon>Mucoromycota</taxon>
        <taxon>Mortierellomycotina</taxon>
        <taxon>Mortierellomycetes</taxon>
        <taxon>Mortierellales</taxon>
        <taxon>Mortierellaceae</taxon>
        <taxon>Linnemannia</taxon>
    </lineage>
</organism>
<feature type="non-terminal residue" evidence="1">
    <location>
        <position position="1"/>
    </location>
</feature>
<keyword evidence="2" id="KW-1185">Reference proteome</keyword>
<gene>
    <name evidence="1" type="ORF">BGZ95_002454</name>
</gene>
<sequence length="215" mass="24522">PQGQQYHDENMFFFLQGTPLLWGTYPLDMEEPHGCMPPHLYYRVTISEYNTNNNKNTSNEWTLPFVHRISDGNDEAGGLTTVYTLLRDQEDAEDHGDFIKARIHLLQSLSTINALGDIKITPSLYACTEILISERRTLDVIQQQFFSADIIAKNERNEDRIPGLEEFRHRLQKTLQRVDTSSESLPFSLVQSELKLILPLHTLSSSSLPSSSLSV</sequence>
<protein>
    <submittedName>
        <fullName evidence="1">Uncharacterized protein</fullName>
    </submittedName>
</protein>
<proteinExistence type="predicted"/>
<dbReference type="EMBL" id="JAAAIL010001520">
    <property type="protein sequence ID" value="KAG0268474.1"/>
    <property type="molecule type" value="Genomic_DNA"/>
</dbReference>
<dbReference type="Proteomes" id="UP001194580">
    <property type="component" value="Unassembled WGS sequence"/>
</dbReference>
<name>A0AAD4D5I7_9FUNG</name>
<evidence type="ECO:0000313" key="2">
    <source>
        <dbReference type="Proteomes" id="UP001194580"/>
    </source>
</evidence>
<reference evidence="1" key="1">
    <citation type="journal article" date="2020" name="Fungal Divers.">
        <title>Resolving the Mortierellaceae phylogeny through synthesis of multi-gene phylogenetics and phylogenomics.</title>
        <authorList>
            <person name="Vandepol N."/>
            <person name="Liber J."/>
            <person name="Desiro A."/>
            <person name="Na H."/>
            <person name="Kennedy M."/>
            <person name="Barry K."/>
            <person name="Grigoriev I.V."/>
            <person name="Miller A.N."/>
            <person name="O'Donnell K."/>
            <person name="Stajich J.E."/>
            <person name="Bonito G."/>
        </authorList>
    </citation>
    <scope>NUCLEOTIDE SEQUENCE</scope>
    <source>
        <strain evidence="1">NRRL 28262</strain>
    </source>
</reference>
<dbReference type="AlphaFoldDB" id="A0AAD4D5I7"/>
<evidence type="ECO:0000313" key="1">
    <source>
        <dbReference type="EMBL" id="KAG0268474.1"/>
    </source>
</evidence>
<accession>A0AAD4D5I7</accession>
<comment type="caution">
    <text evidence="1">The sequence shown here is derived from an EMBL/GenBank/DDBJ whole genome shotgun (WGS) entry which is preliminary data.</text>
</comment>